<evidence type="ECO:0000313" key="2">
    <source>
        <dbReference type="EMBL" id="GJJ71768.1"/>
    </source>
</evidence>
<dbReference type="Proteomes" id="UP000827284">
    <property type="component" value="Unassembled WGS sequence"/>
</dbReference>
<dbReference type="PANTHER" id="PTHR42852">
    <property type="entry name" value="THIOL:DISULFIDE INTERCHANGE PROTEIN DSBE"/>
    <property type="match status" value="1"/>
</dbReference>
<reference evidence="2" key="2">
    <citation type="journal article" date="2022" name="Microbiol. Resour. Announc.">
        <title>Whole-Genome Sequence of Entomortierella parvispora E1425, a Mucoromycotan Fungus Associated with Burkholderiaceae-Related Endosymbiotic Bacteria.</title>
        <authorList>
            <person name="Herlambang A."/>
            <person name="Guo Y."/>
            <person name="Takashima Y."/>
            <person name="Narisawa K."/>
            <person name="Ohta H."/>
            <person name="Nishizawa T."/>
        </authorList>
    </citation>
    <scope>NUCLEOTIDE SEQUENCE</scope>
    <source>
        <strain evidence="2">E1425</strain>
    </source>
</reference>
<feature type="domain" description="Thioredoxin" evidence="1">
    <location>
        <begin position="124"/>
        <end position="180"/>
    </location>
</feature>
<dbReference type="PROSITE" id="PS00194">
    <property type="entry name" value="THIOREDOXIN_1"/>
    <property type="match status" value="1"/>
</dbReference>
<organism evidence="2 3">
    <name type="scientific">Entomortierella parvispora</name>
    <dbReference type="NCBI Taxonomy" id="205924"/>
    <lineage>
        <taxon>Eukaryota</taxon>
        <taxon>Fungi</taxon>
        <taxon>Fungi incertae sedis</taxon>
        <taxon>Mucoromycota</taxon>
        <taxon>Mortierellomycotina</taxon>
        <taxon>Mortierellomycetes</taxon>
        <taxon>Mortierellales</taxon>
        <taxon>Mortierellaceae</taxon>
        <taxon>Entomortierella</taxon>
    </lineage>
</organism>
<dbReference type="InterPro" id="IPR013766">
    <property type="entry name" value="Thioredoxin_domain"/>
</dbReference>
<dbReference type="SUPFAM" id="SSF52833">
    <property type="entry name" value="Thioredoxin-like"/>
    <property type="match status" value="1"/>
</dbReference>
<proteinExistence type="predicted"/>
<dbReference type="InterPro" id="IPR050553">
    <property type="entry name" value="Thioredoxin_ResA/DsbE_sf"/>
</dbReference>
<comment type="caution">
    <text evidence="2">The sequence shown here is derived from an EMBL/GenBank/DDBJ whole genome shotgun (WGS) entry which is preliminary data.</text>
</comment>
<dbReference type="InterPro" id="IPR036249">
    <property type="entry name" value="Thioredoxin-like_sf"/>
</dbReference>
<gene>
    <name evidence="2" type="ORF">EMPS_04125</name>
</gene>
<dbReference type="PANTHER" id="PTHR42852:SF17">
    <property type="entry name" value="THIOREDOXIN-LIKE PROTEIN HI_1115"/>
    <property type="match status" value="1"/>
</dbReference>
<dbReference type="OrthoDB" id="2121326at2759"/>
<evidence type="ECO:0000259" key="1">
    <source>
        <dbReference type="Pfam" id="PF00085"/>
    </source>
</evidence>
<accession>A0A9P3LV66</accession>
<evidence type="ECO:0000313" key="3">
    <source>
        <dbReference type="Proteomes" id="UP000827284"/>
    </source>
</evidence>
<name>A0A9P3LV66_9FUNG</name>
<dbReference type="InterPro" id="IPR017937">
    <property type="entry name" value="Thioredoxin_CS"/>
</dbReference>
<dbReference type="Pfam" id="PF00085">
    <property type="entry name" value="Thioredoxin"/>
    <property type="match status" value="1"/>
</dbReference>
<sequence>MSDTKELQELTAEQKSGINTGMVKFFSKPFEAKYEEKFVDAEFWAAVENFQAYAKELGFKDDPIEYMKRKGSFEDYEALKKYLKDGPPAFVREGWVSELVGQTVEVKKLVDRCQYLAGPKFSSKERVVVLDFWATWCTPCMESALLISDLADKHAGKVAFIAINNDAIFGPDQPHDVEKIKTVVKTKKDTMRYTVVLDSVDHYAKKEVFTKAGFMAVPCMMVIVDNKMSFVGDYETKAFQTAIVAGIEATSGPQEE</sequence>
<dbReference type="Gene3D" id="3.40.30.10">
    <property type="entry name" value="Glutaredoxin"/>
    <property type="match status" value="1"/>
</dbReference>
<dbReference type="AlphaFoldDB" id="A0A9P3LV66"/>
<reference evidence="2" key="1">
    <citation type="submission" date="2021-11" db="EMBL/GenBank/DDBJ databases">
        <authorList>
            <person name="Herlambang A."/>
            <person name="Guo Y."/>
            <person name="Takashima Y."/>
            <person name="Nishizawa T."/>
        </authorList>
    </citation>
    <scope>NUCLEOTIDE SEQUENCE</scope>
    <source>
        <strain evidence="2">E1425</strain>
    </source>
</reference>
<keyword evidence="3" id="KW-1185">Reference proteome</keyword>
<protein>
    <recommendedName>
        <fullName evidence="1">Thioredoxin domain-containing protein</fullName>
    </recommendedName>
</protein>
<dbReference type="EMBL" id="BQFW01000006">
    <property type="protein sequence ID" value="GJJ71768.1"/>
    <property type="molecule type" value="Genomic_DNA"/>
</dbReference>